<keyword evidence="3" id="KW-1185">Reference proteome</keyword>
<dbReference type="AlphaFoldDB" id="G9MYZ4"/>
<dbReference type="InParanoid" id="G9MYZ4"/>
<comment type="caution">
    <text evidence="2">The sequence shown here is derived from an EMBL/GenBank/DDBJ whole genome shotgun (WGS) entry which is preliminary data.</text>
</comment>
<dbReference type="Proteomes" id="UP000007115">
    <property type="component" value="Unassembled WGS sequence"/>
</dbReference>
<evidence type="ECO:0000256" key="1">
    <source>
        <dbReference type="SAM" id="MobiDB-lite"/>
    </source>
</evidence>
<dbReference type="RefSeq" id="XP_013954520.1">
    <property type="nucleotide sequence ID" value="XM_014099045.1"/>
</dbReference>
<gene>
    <name evidence="2" type="ORF">TRIVIDRAFT_202950</name>
</gene>
<dbReference type="HOGENOM" id="CLU_1001376_0_0_1"/>
<protein>
    <submittedName>
        <fullName evidence="2">Uncharacterized protein</fullName>
    </submittedName>
</protein>
<name>G9MYZ4_HYPVG</name>
<dbReference type="GeneID" id="25790217"/>
<evidence type="ECO:0000313" key="3">
    <source>
        <dbReference type="Proteomes" id="UP000007115"/>
    </source>
</evidence>
<accession>G9MYZ4</accession>
<sequence>MGWQSVLCSYCYGIKQVLAPSIAPKWDAEAPVFKLDQDLHVANGTRAEPRSFAASDAPTRSRAKPRSGIDPLPNELSLEETPPRGKGQLGLDRQGQARHPEKSKSPSPKAGEWERMGRLLGDISAAPPYIAHSGFPAIGKRARAPPSHTEKRRRREREREIAAPRAEKNHFYNVLGDQAMQYREVAHWQLTSISNLLPIPRRGETSRTQNEYWRTGHDAEANAQAQLAMPIPSALVRTRACACTAPLQVIPGRMWASCKQDLSPAADWGCLEPLSMFL</sequence>
<evidence type="ECO:0000313" key="2">
    <source>
        <dbReference type="EMBL" id="EHK20323.1"/>
    </source>
</evidence>
<feature type="region of interest" description="Disordered" evidence="1">
    <location>
        <begin position="46"/>
        <end position="112"/>
    </location>
</feature>
<dbReference type="VEuPathDB" id="FungiDB:TRIVIDRAFT_202950"/>
<feature type="region of interest" description="Disordered" evidence="1">
    <location>
        <begin position="138"/>
        <end position="159"/>
    </location>
</feature>
<proteinExistence type="predicted"/>
<reference evidence="2 3" key="1">
    <citation type="journal article" date="2011" name="Genome Biol.">
        <title>Comparative genome sequence analysis underscores mycoparasitism as the ancestral life style of Trichoderma.</title>
        <authorList>
            <person name="Kubicek C.P."/>
            <person name="Herrera-Estrella A."/>
            <person name="Seidl-Seiboth V."/>
            <person name="Martinez D.A."/>
            <person name="Druzhinina I.S."/>
            <person name="Thon M."/>
            <person name="Zeilinger S."/>
            <person name="Casas-Flores S."/>
            <person name="Horwitz B.A."/>
            <person name="Mukherjee P.K."/>
            <person name="Mukherjee M."/>
            <person name="Kredics L."/>
            <person name="Alcaraz L.D."/>
            <person name="Aerts A."/>
            <person name="Antal Z."/>
            <person name="Atanasova L."/>
            <person name="Cervantes-Badillo M.G."/>
            <person name="Challacombe J."/>
            <person name="Chertkov O."/>
            <person name="McCluskey K."/>
            <person name="Coulpier F."/>
            <person name="Deshpande N."/>
            <person name="von Doehren H."/>
            <person name="Ebbole D.J."/>
            <person name="Esquivel-Naranjo E.U."/>
            <person name="Fekete E."/>
            <person name="Flipphi M."/>
            <person name="Glaser F."/>
            <person name="Gomez-Rodriguez E.Y."/>
            <person name="Gruber S."/>
            <person name="Han C."/>
            <person name="Henrissat B."/>
            <person name="Hermosa R."/>
            <person name="Hernandez-Onate M."/>
            <person name="Karaffa L."/>
            <person name="Kosti I."/>
            <person name="Le Crom S."/>
            <person name="Lindquist E."/>
            <person name="Lucas S."/>
            <person name="Luebeck M."/>
            <person name="Luebeck P.S."/>
            <person name="Margeot A."/>
            <person name="Metz B."/>
            <person name="Misra M."/>
            <person name="Nevalainen H."/>
            <person name="Omann M."/>
            <person name="Packer N."/>
            <person name="Perrone G."/>
            <person name="Uresti-Rivera E.E."/>
            <person name="Salamov A."/>
            <person name="Schmoll M."/>
            <person name="Seiboth B."/>
            <person name="Shapiro H."/>
            <person name="Sukno S."/>
            <person name="Tamayo-Ramos J.A."/>
            <person name="Tisch D."/>
            <person name="Wiest A."/>
            <person name="Wilkinson H.H."/>
            <person name="Zhang M."/>
            <person name="Coutinho P.M."/>
            <person name="Kenerley C.M."/>
            <person name="Monte E."/>
            <person name="Baker S.E."/>
            <person name="Grigoriev I.V."/>
        </authorList>
    </citation>
    <scope>NUCLEOTIDE SEQUENCE [LARGE SCALE GENOMIC DNA]</scope>
    <source>
        <strain evidence="3">Gv29-8 / FGSC 10586</strain>
    </source>
</reference>
<organism evidence="2 3">
    <name type="scientific">Hypocrea virens (strain Gv29-8 / FGSC 10586)</name>
    <name type="common">Gliocladium virens</name>
    <name type="synonym">Trichoderma virens</name>
    <dbReference type="NCBI Taxonomy" id="413071"/>
    <lineage>
        <taxon>Eukaryota</taxon>
        <taxon>Fungi</taxon>
        <taxon>Dikarya</taxon>
        <taxon>Ascomycota</taxon>
        <taxon>Pezizomycotina</taxon>
        <taxon>Sordariomycetes</taxon>
        <taxon>Hypocreomycetidae</taxon>
        <taxon>Hypocreales</taxon>
        <taxon>Hypocreaceae</taxon>
        <taxon>Trichoderma</taxon>
    </lineage>
</organism>
<dbReference type="EMBL" id="ABDF02000080">
    <property type="protein sequence ID" value="EHK20323.1"/>
    <property type="molecule type" value="Genomic_DNA"/>
</dbReference>